<proteinExistence type="predicted"/>
<evidence type="ECO:0000313" key="8">
    <source>
        <dbReference type="EMBL" id="OOF56608.1"/>
    </source>
</evidence>
<dbReference type="InterPro" id="IPR050445">
    <property type="entry name" value="Bact_polysacc_biosynth/exp"/>
</dbReference>
<gene>
    <name evidence="8" type="ORF">BKL49_10525</name>
</gene>
<dbReference type="PANTHER" id="PTHR32309:SF13">
    <property type="entry name" value="FERRIC ENTEROBACTIN TRANSPORT PROTEIN FEPE"/>
    <property type="match status" value="1"/>
</dbReference>
<name>A0A1V3JJ43_9PAST</name>
<feature type="transmembrane region" description="Helical" evidence="6">
    <location>
        <begin position="26"/>
        <end position="44"/>
    </location>
</feature>
<accession>A0A1V3JJ43</accession>
<dbReference type="STRING" id="1907939.BKL49_10525"/>
<evidence type="ECO:0000256" key="6">
    <source>
        <dbReference type="SAM" id="Phobius"/>
    </source>
</evidence>
<comment type="caution">
    <text evidence="8">The sequence shown here is derived from an EMBL/GenBank/DDBJ whole genome shotgun (WGS) entry which is preliminary data.</text>
</comment>
<reference evidence="8 9" key="1">
    <citation type="submission" date="2016-10" db="EMBL/GenBank/DDBJ databases">
        <title>Rodentibacter gen. nov. and new species.</title>
        <authorList>
            <person name="Christensen H."/>
        </authorList>
    </citation>
    <scope>NUCLEOTIDE SEQUENCE [LARGE SCALE GENOMIC DNA]</scope>
    <source>
        <strain evidence="8 9">Ac151</strain>
    </source>
</reference>
<keyword evidence="9" id="KW-1185">Reference proteome</keyword>
<sequence length="382" mass="43143">MVNNDIAKQDEIDLVELIKVLWNKKTWIILSAFIFTAIAGVYAFTAKEQWTSRAVVIAPKTPAFSSYYNLRQEYARILNLSDEQKDKVSRTKLSEQLFTNFSLSSKSLDVRNTFFVQSEYYKKLTEGKSDPEQRRILADLTTRYMTVVKADTKKDPDAVGTIISLSAETASEAQSELQQFIAFVNNSALGTELNDFTISLNQMIFDLQHEKIKFETDLQIQKNVQLANLENALGIAKEAGIQDYTKSFSVASSSSAQTIAMSEARIPLSDSKLSDSSYLFMLGEKYLKAQIDTLKQSEVVYPPRYYEVSSLLSQLEPLLAKIKEVKASTFSYQASPSYPVSKDKPNKMLILIIGFIFGILISIFFVLVQFFCTHLLKKVKNA</sequence>
<evidence type="ECO:0000256" key="3">
    <source>
        <dbReference type="ARBA" id="ARBA00022692"/>
    </source>
</evidence>
<dbReference type="Proteomes" id="UP000188602">
    <property type="component" value="Unassembled WGS sequence"/>
</dbReference>
<evidence type="ECO:0000256" key="5">
    <source>
        <dbReference type="ARBA" id="ARBA00023136"/>
    </source>
</evidence>
<evidence type="ECO:0000256" key="2">
    <source>
        <dbReference type="ARBA" id="ARBA00022475"/>
    </source>
</evidence>
<keyword evidence="4 6" id="KW-1133">Transmembrane helix</keyword>
<dbReference type="GO" id="GO:0005886">
    <property type="term" value="C:plasma membrane"/>
    <property type="evidence" value="ECO:0007669"/>
    <property type="project" value="UniProtKB-SubCell"/>
</dbReference>
<evidence type="ECO:0000256" key="1">
    <source>
        <dbReference type="ARBA" id="ARBA00004651"/>
    </source>
</evidence>
<dbReference type="AlphaFoldDB" id="A0A1V3JJ43"/>
<evidence type="ECO:0000259" key="7">
    <source>
        <dbReference type="Pfam" id="PF02706"/>
    </source>
</evidence>
<keyword evidence="2" id="KW-1003">Cell membrane</keyword>
<dbReference type="GO" id="GO:0004713">
    <property type="term" value="F:protein tyrosine kinase activity"/>
    <property type="evidence" value="ECO:0007669"/>
    <property type="project" value="TreeGrafter"/>
</dbReference>
<dbReference type="PANTHER" id="PTHR32309">
    <property type="entry name" value="TYROSINE-PROTEIN KINASE"/>
    <property type="match status" value="1"/>
</dbReference>
<dbReference type="Gene3D" id="3.30.1890.10">
    <property type="entry name" value="FepE-like"/>
    <property type="match status" value="1"/>
</dbReference>
<comment type="subcellular location">
    <subcellularLocation>
        <location evidence="1">Cell membrane</location>
        <topology evidence="1">Multi-pass membrane protein</topology>
    </subcellularLocation>
</comment>
<feature type="transmembrane region" description="Helical" evidence="6">
    <location>
        <begin position="348"/>
        <end position="371"/>
    </location>
</feature>
<evidence type="ECO:0000256" key="4">
    <source>
        <dbReference type="ARBA" id="ARBA00022989"/>
    </source>
</evidence>
<dbReference type="SUPFAM" id="SSF160355">
    <property type="entry name" value="Bacterial polysaccharide co-polymerase-like"/>
    <property type="match status" value="1"/>
</dbReference>
<keyword evidence="5 6" id="KW-0472">Membrane</keyword>
<keyword evidence="3 6" id="KW-0812">Transmembrane</keyword>
<evidence type="ECO:0000313" key="9">
    <source>
        <dbReference type="Proteomes" id="UP000188602"/>
    </source>
</evidence>
<protein>
    <submittedName>
        <fullName evidence="8">Chain length determination protein</fullName>
    </submittedName>
</protein>
<dbReference type="EMBL" id="MLHQ01000028">
    <property type="protein sequence ID" value="OOF56608.1"/>
    <property type="molecule type" value="Genomic_DNA"/>
</dbReference>
<dbReference type="InterPro" id="IPR003856">
    <property type="entry name" value="LPS_length_determ_N"/>
</dbReference>
<dbReference type="Pfam" id="PF02706">
    <property type="entry name" value="Wzz"/>
    <property type="match status" value="1"/>
</dbReference>
<feature type="domain" description="Polysaccharide chain length determinant N-terminal" evidence="7">
    <location>
        <begin position="10"/>
        <end position="78"/>
    </location>
</feature>
<organism evidence="8 9">
    <name type="scientific">Rodentibacter myodis</name>
    <dbReference type="NCBI Taxonomy" id="1907939"/>
    <lineage>
        <taxon>Bacteria</taxon>
        <taxon>Pseudomonadati</taxon>
        <taxon>Pseudomonadota</taxon>
        <taxon>Gammaproteobacteria</taxon>
        <taxon>Pasteurellales</taxon>
        <taxon>Pasteurellaceae</taxon>
        <taxon>Rodentibacter</taxon>
    </lineage>
</organism>